<proteinExistence type="predicted"/>
<dbReference type="AlphaFoldDB" id="A0A9Q0EFK0"/>
<dbReference type="PROSITE" id="PS50003">
    <property type="entry name" value="PH_DOMAIN"/>
    <property type="match status" value="1"/>
</dbReference>
<name>A0A9Q0EFK0_9TELE</name>
<accession>A0A9Q0EFK0</accession>
<evidence type="ECO:0000313" key="2">
    <source>
        <dbReference type="EMBL" id="KAJ3605849.1"/>
    </source>
</evidence>
<feature type="domain" description="PH" evidence="1">
    <location>
        <begin position="16"/>
        <end position="140"/>
    </location>
</feature>
<reference evidence="2" key="1">
    <citation type="submission" date="2022-07" db="EMBL/GenBank/DDBJ databases">
        <title>Chromosome-level genome of Muraenolepis orangiensis.</title>
        <authorList>
            <person name="Kim J."/>
        </authorList>
    </citation>
    <scope>NUCLEOTIDE SEQUENCE</scope>
    <source>
        <strain evidence="2">KU_S4_2022</strain>
        <tissue evidence="2">Muscle</tissue>
    </source>
</reference>
<evidence type="ECO:0000313" key="3">
    <source>
        <dbReference type="Proteomes" id="UP001148018"/>
    </source>
</evidence>
<organism evidence="2 3">
    <name type="scientific">Muraenolepis orangiensis</name>
    <name type="common">Patagonian moray cod</name>
    <dbReference type="NCBI Taxonomy" id="630683"/>
    <lineage>
        <taxon>Eukaryota</taxon>
        <taxon>Metazoa</taxon>
        <taxon>Chordata</taxon>
        <taxon>Craniata</taxon>
        <taxon>Vertebrata</taxon>
        <taxon>Euteleostomi</taxon>
        <taxon>Actinopterygii</taxon>
        <taxon>Neopterygii</taxon>
        <taxon>Teleostei</taxon>
        <taxon>Neoteleostei</taxon>
        <taxon>Acanthomorphata</taxon>
        <taxon>Zeiogadaria</taxon>
        <taxon>Gadariae</taxon>
        <taxon>Gadiformes</taxon>
        <taxon>Muraenolepidoidei</taxon>
        <taxon>Muraenolepididae</taxon>
        <taxon>Muraenolepis</taxon>
    </lineage>
</organism>
<keyword evidence="3" id="KW-1185">Reference proteome</keyword>
<dbReference type="Pfam" id="PF26089">
    <property type="entry name" value="PH_Niban2"/>
    <property type="match status" value="1"/>
</dbReference>
<dbReference type="InterPro" id="IPR011993">
    <property type="entry name" value="PH-like_dom_sf"/>
</dbReference>
<dbReference type="EMBL" id="JANIIK010000043">
    <property type="protein sequence ID" value="KAJ3605849.1"/>
    <property type="molecule type" value="Genomic_DNA"/>
</dbReference>
<dbReference type="PANTHER" id="PTHR14392:SF2">
    <property type="entry name" value="PROTEIN NIBAN 2"/>
    <property type="match status" value="1"/>
</dbReference>
<dbReference type="Proteomes" id="UP001148018">
    <property type="component" value="Unassembled WGS sequence"/>
</dbReference>
<evidence type="ECO:0000259" key="1">
    <source>
        <dbReference type="PROSITE" id="PS50003"/>
    </source>
</evidence>
<dbReference type="InterPro" id="IPR001849">
    <property type="entry name" value="PH_domain"/>
</dbReference>
<dbReference type="InterPro" id="IPR026088">
    <property type="entry name" value="Niban-like"/>
</dbReference>
<sequence>MACRTRAAWQDPLVDRSIFSGNLFQYLEENRKWRNRFVFVASSYAISLYESKTAHDRSLHPKVTINAAGYRALKSMEEYLELVNNSLPGVKARVSSSPLVKCATQFPLILWHPYARHHYFCVMTEKEQTKWHAVLQDCRSPESLLEHSPSQVLEPISVFHCPQCPYKGSLAPSSCSIDIVSCL</sequence>
<protein>
    <recommendedName>
        <fullName evidence="1">PH domain-containing protein</fullName>
    </recommendedName>
</protein>
<comment type="caution">
    <text evidence="2">The sequence shown here is derived from an EMBL/GenBank/DDBJ whole genome shotgun (WGS) entry which is preliminary data.</text>
</comment>
<dbReference type="PANTHER" id="PTHR14392">
    <property type="entry name" value="NIBAN FAMILY MEMBER"/>
    <property type="match status" value="1"/>
</dbReference>
<dbReference type="Gene3D" id="2.30.29.30">
    <property type="entry name" value="Pleckstrin-homology domain (PH domain)/Phosphotyrosine-binding domain (PTB)"/>
    <property type="match status" value="1"/>
</dbReference>
<gene>
    <name evidence="2" type="ORF">NHX12_027892</name>
</gene>
<dbReference type="OrthoDB" id="9010513at2759"/>
<dbReference type="SUPFAM" id="SSF50729">
    <property type="entry name" value="PH domain-like"/>
    <property type="match status" value="1"/>
</dbReference>